<feature type="transmembrane region" description="Helical" evidence="6">
    <location>
        <begin position="229"/>
        <end position="249"/>
    </location>
</feature>
<dbReference type="RefSeq" id="WP_106857628.1">
    <property type="nucleotide sequence ID" value="NZ_OGTP01000027.1"/>
</dbReference>
<evidence type="ECO:0000256" key="4">
    <source>
        <dbReference type="ARBA" id="ARBA00023136"/>
    </source>
</evidence>
<dbReference type="Proteomes" id="UP000238169">
    <property type="component" value="Unassembled WGS sequence"/>
</dbReference>
<dbReference type="Pfam" id="PF00226">
    <property type="entry name" value="DnaJ"/>
    <property type="match status" value="1"/>
</dbReference>
<accession>A0A2U3ID76</accession>
<protein>
    <submittedName>
        <fullName evidence="8">Heat shock protein DnaJ-like protein</fullName>
    </submittedName>
</protein>
<evidence type="ECO:0000256" key="2">
    <source>
        <dbReference type="ARBA" id="ARBA00022692"/>
    </source>
</evidence>
<dbReference type="InterPro" id="IPR001623">
    <property type="entry name" value="DnaJ_domain"/>
</dbReference>
<dbReference type="PANTHER" id="PTHR43908">
    <property type="entry name" value="AT29763P-RELATED"/>
    <property type="match status" value="1"/>
</dbReference>
<dbReference type="CDD" id="cd06257">
    <property type="entry name" value="DnaJ"/>
    <property type="match status" value="1"/>
</dbReference>
<keyword evidence="4 6" id="KW-0472">Membrane</keyword>
<gene>
    <name evidence="8" type="ORF">NOV72_05372</name>
</gene>
<dbReference type="GO" id="GO:0030544">
    <property type="term" value="F:Hsp70 protein binding"/>
    <property type="evidence" value="ECO:0007669"/>
    <property type="project" value="TreeGrafter"/>
</dbReference>
<keyword evidence="9" id="KW-1185">Reference proteome</keyword>
<dbReference type="GO" id="GO:0071218">
    <property type="term" value="P:cellular response to misfolded protein"/>
    <property type="evidence" value="ECO:0007669"/>
    <property type="project" value="TreeGrafter"/>
</dbReference>
<keyword evidence="3 6" id="KW-1133">Transmembrane helix</keyword>
<evidence type="ECO:0000313" key="8">
    <source>
        <dbReference type="EMBL" id="SPB18173.1"/>
    </source>
</evidence>
<feature type="transmembrane region" description="Helical" evidence="6">
    <location>
        <begin position="142"/>
        <end position="160"/>
    </location>
</feature>
<keyword evidence="2 6" id="KW-0812">Transmembrane</keyword>
<comment type="subcellular location">
    <subcellularLocation>
        <location evidence="1">Membrane</location>
        <topology evidence="1">Multi-pass membrane protein</topology>
    </subcellularLocation>
</comment>
<dbReference type="Pfam" id="PF06271">
    <property type="entry name" value="RDD"/>
    <property type="match status" value="1"/>
</dbReference>
<reference evidence="9" key="1">
    <citation type="submission" date="2018-01" db="EMBL/GenBank/DDBJ databases">
        <authorList>
            <person name="Peeters C."/>
        </authorList>
    </citation>
    <scope>NUCLEOTIDE SEQUENCE [LARGE SCALE GENOMIC DNA]</scope>
</reference>
<dbReference type="EMBL" id="OGTP01000027">
    <property type="protein sequence ID" value="SPB18173.1"/>
    <property type="molecule type" value="Genomic_DNA"/>
</dbReference>
<dbReference type="PANTHER" id="PTHR43908:SF3">
    <property type="entry name" value="AT29763P-RELATED"/>
    <property type="match status" value="1"/>
</dbReference>
<dbReference type="PROSITE" id="PS50076">
    <property type="entry name" value="DNAJ_2"/>
    <property type="match status" value="1"/>
</dbReference>
<dbReference type="PRINTS" id="PR00625">
    <property type="entry name" value="JDOMAIN"/>
</dbReference>
<evidence type="ECO:0000313" key="9">
    <source>
        <dbReference type="Proteomes" id="UP000238169"/>
    </source>
</evidence>
<dbReference type="InterPro" id="IPR051100">
    <property type="entry name" value="DnaJ_subfamily_B/C"/>
</dbReference>
<feature type="transmembrane region" description="Helical" evidence="6">
    <location>
        <begin position="175"/>
        <end position="198"/>
    </location>
</feature>
<name>A0A2U3ID76_9BURK</name>
<dbReference type="SUPFAM" id="SSF46565">
    <property type="entry name" value="Chaperone J-domain"/>
    <property type="match status" value="1"/>
</dbReference>
<sequence>MVSTHTHYDNLRVSRNAPPEVIRAAYKALTQRYHPDKNHSPDATRIMKILNEAYAVLSDAEARRRYDETIGSDASHSHAHPEPQAHPQGAAEQGRAEPSFRAGRDDNAPPSDVPPNGSTVDAGHPALLPMAGRWSRFFARSFDLWWEIAAVAFVGGYWLAQNSAWYVEVMTGPSANFYASILFLPLALVLDAFVYRIFRNTPGKALLGLRVTTIEGSRLTFDDYLRRNFALWMSGLAFGLPLFNLGTMIRQSSRLGNGEQASYDEFSGNRVRASKNGIFKKLLFAVAYVLLVGSLSIANQATERSSVASRVPAGAPDVAWTNPVTGSSTMVEPTWKFGQQTSDGAPVYSFTEKTQHAAVYFAQESFPRIELREYVNLYRQGVTGTIRLNGSGAFSDDGNFWQADGELVKGALRLHVSIVRIGASFWRIVEVQDKPYAFTDDALTKLRTALWGTLR</sequence>
<dbReference type="InterPro" id="IPR036869">
    <property type="entry name" value="J_dom_sf"/>
</dbReference>
<organism evidence="8 9">
    <name type="scientific">Caballeronia novacaledonica</name>
    <dbReference type="NCBI Taxonomy" id="1544861"/>
    <lineage>
        <taxon>Bacteria</taxon>
        <taxon>Pseudomonadati</taxon>
        <taxon>Pseudomonadota</taxon>
        <taxon>Betaproteobacteria</taxon>
        <taxon>Burkholderiales</taxon>
        <taxon>Burkholderiaceae</taxon>
        <taxon>Caballeronia</taxon>
    </lineage>
</organism>
<dbReference type="Gene3D" id="1.10.287.110">
    <property type="entry name" value="DnaJ domain"/>
    <property type="match status" value="1"/>
</dbReference>
<dbReference type="GO" id="GO:0016020">
    <property type="term" value="C:membrane"/>
    <property type="evidence" value="ECO:0007669"/>
    <property type="project" value="UniProtKB-SubCell"/>
</dbReference>
<evidence type="ECO:0000256" key="6">
    <source>
        <dbReference type="SAM" id="Phobius"/>
    </source>
</evidence>
<proteinExistence type="predicted"/>
<evidence type="ECO:0000259" key="7">
    <source>
        <dbReference type="PROSITE" id="PS50076"/>
    </source>
</evidence>
<dbReference type="OrthoDB" id="8960697at2"/>
<feature type="domain" description="J" evidence="7">
    <location>
        <begin position="6"/>
        <end position="70"/>
    </location>
</feature>
<feature type="transmembrane region" description="Helical" evidence="6">
    <location>
        <begin position="278"/>
        <end position="298"/>
    </location>
</feature>
<evidence type="ECO:0000256" key="3">
    <source>
        <dbReference type="ARBA" id="ARBA00022989"/>
    </source>
</evidence>
<evidence type="ECO:0000256" key="5">
    <source>
        <dbReference type="SAM" id="MobiDB-lite"/>
    </source>
</evidence>
<evidence type="ECO:0000256" key="1">
    <source>
        <dbReference type="ARBA" id="ARBA00004141"/>
    </source>
</evidence>
<dbReference type="InterPro" id="IPR010432">
    <property type="entry name" value="RDD"/>
</dbReference>
<dbReference type="AlphaFoldDB" id="A0A2U3ID76"/>
<keyword evidence="8" id="KW-0346">Stress response</keyword>
<dbReference type="SMART" id="SM00271">
    <property type="entry name" value="DnaJ"/>
    <property type="match status" value="1"/>
</dbReference>
<feature type="region of interest" description="Disordered" evidence="5">
    <location>
        <begin position="72"/>
        <end position="121"/>
    </location>
</feature>